<keyword evidence="2" id="KW-0378">Hydrolase</keyword>
<feature type="domain" description="Serine aminopeptidase S33" evidence="1">
    <location>
        <begin position="66"/>
        <end position="224"/>
    </location>
</feature>
<dbReference type="PANTHER" id="PTHR22753:SF48">
    <property type="entry name" value="PHOSPHOLIPID_GLYCEROL ACYLTRANSFERASE DOMAIN-CONTAINING PROTEIN"/>
    <property type="match status" value="1"/>
</dbReference>
<reference evidence="2 3" key="1">
    <citation type="submission" date="2016-11" db="EMBL/GenBank/DDBJ databases">
        <title>Draft Genome Sequences of Nine Cyanobacterial Strains from Diverse Habitats.</title>
        <authorList>
            <person name="Zhu T."/>
            <person name="Hou S."/>
            <person name="Lu X."/>
            <person name="Hess W.R."/>
        </authorList>
    </citation>
    <scope>NUCLEOTIDE SEQUENCE [LARGE SCALE GENOMIC DNA]</scope>
    <source>
        <strain evidence="2 3">NIES-30</strain>
    </source>
</reference>
<dbReference type="STRING" id="549789.NIES30_12380"/>
<accession>A0A1U7J540</accession>
<proteinExistence type="predicted"/>
<dbReference type="EMBL" id="MRCG01000008">
    <property type="protein sequence ID" value="OKH47771.1"/>
    <property type="molecule type" value="Genomic_DNA"/>
</dbReference>
<protein>
    <submittedName>
        <fullName evidence="2">Alpha/beta hydrolase</fullName>
    </submittedName>
</protein>
<dbReference type="OrthoDB" id="571089at2"/>
<dbReference type="AlphaFoldDB" id="A0A1U7J540"/>
<organism evidence="2 3">
    <name type="scientific">Phormidium tenue NIES-30</name>
    <dbReference type="NCBI Taxonomy" id="549789"/>
    <lineage>
        <taxon>Bacteria</taxon>
        <taxon>Bacillati</taxon>
        <taxon>Cyanobacteriota</taxon>
        <taxon>Cyanophyceae</taxon>
        <taxon>Oscillatoriophycideae</taxon>
        <taxon>Oscillatoriales</taxon>
        <taxon>Oscillatoriaceae</taxon>
        <taxon>Phormidium</taxon>
    </lineage>
</organism>
<sequence length="276" mass="29769">MPEPAILKLYAPVGKNPQHPLFIYFPGMDGSGELFELQSVGLKSHFDIRCLVIPGDDMSSWEGLAHQAVQLIRQEAGTAPVYLCGESFGACLALRVVALAPTLASHLVLINSASAFHRFPWLHWVASLTPWVAPPLYQSSALTSLPVLANLSRIGEVSRQALMRAMGGVSQASAAWRLSLLSQFRLEPLRLHRVTAPTLLVASLGDRLLPSLEEAQRLAALLPSSRIYPLPHSGHVSLLEDGVNLGAIMGAVGFLPKGAIDREPSAEEIQREPIAS</sequence>
<dbReference type="PANTHER" id="PTHR22753">
    <property type="entry name" value="TRANSMEMBRANE PROTEIN 68"/>
    <property type="match status" value="1"/>
</dbReference>
<dbReference type="Gene3D" id="3.40.50.1820">
    <property type="entry name" value="alpha/beta hydrolase"/>
    <property type="match status" value="1"/>
</dbReference>
<keyword evidence="3" id="KW-1185">Reference proteome</keyword>
<dbReference type="RefSeq" id="WP_073608730.1">
    <property type="nucleotide sequence ID" value="NZ_MRCG01000008.1"/>
</dbReference>
<dbReference type="SUPFAM" id="SSF53474">
    <property type="entry name" value="alpha/beta-Hydrolases"/>
    <property type="match status" value="1"/>
</dbReference>
<dbReference type="InterPro" id="IPR022742">
    <property type="entry name" value="Hydrolase_4"/>
</dbReference>
<comment type="caution">
    <text evidence="2">The sequence shown here is derived from an EMBL/GenBank/DDBJ whole genome shotgun (WGS) entry which is preliminary data.</text>
</comment>
<gene>
    <name evidence="2" type="ORF">NIES30_12380</name>
</gene>
<dbReference type="Pfam" id="PF12146">
    <property type="entry name" value="Hydrolase_4"/>
    <property type="match status" value="1"/>
</dbReference>
<evidence type="ECO:0000313" key="2">
    <source>
        <dbReference type="EMBL" id="OKH47771.1"/>
    </source>
</evidence>
<dbReference type="GO" id="GO:0016020">
    <property type="term" value="C:membrane"/>
    <property type="evidence" value="ECO:0007669"/>
    <property type="project" value="TreeGrafter"/>
</dbReference>
<dbReference type="InterPro" id="IPR029058">
    <property type="entry name" value="AB_hydrolase_fold"/>
</dbReference>
<name>A0A1U7J540_9CYAN</name>
<evidence type="ECO:0000313" key="3">
    <source>
        <dbReference type="Proteomes" id="UP000185557"/>
    </source>
</evidence>
<dbReference type="GO" id="GO:0016787">
    <property type="term" value="F:hydrolase activity"/>
    <property type="evidence" value="ECO:0007669"/>
    <property type="project" value="UniProtKB-KW"/>
</dbReference>
<evidence type="ECO:0000259" key="1">
    <source>
        <dbReference type="Pfam" id="PF12146"/>
    </source>
</evidence>
<dbReference type="Proteomes" id="UP000185557">
    <property type="component" value="Unassembled WGS sequence"/>
</dbReference>